<dbReference type="AlphaFoldDB" id="A0A0M6ZTZ3"/>
<dbReference type="PANTHER" id="PTHR34310">
    <property type="entry name" value="DUF427 DOMAIN PROTEIN (AFU_ORTHOLOGUE AFUA_3G02220)"/>
    <property type="match status" value="1"/>
</dbReference>
<keyword evidence="3" id="KW-1185">Reference proteome</keyword>
<evidence type="ECO:0000313" key="2">
    <source>
        <dbReference type="EMBL" id="CTQ66208.1"/>
    </source>
</evidence>
<proteinExistence type="predicted"/>
<accession>A0A0M6ZTZ3</accession>
<dbReference type="PANTHER" id="PTHR34310:SF9">
    <property type="entry name" value="BLR5716 PROTEIN"/>
    <property type="match status" value="1"/>
</dbReference>
<feature type="domain" description="DUF427" evidence="1">
    <location>
        <begin position="35"/>
        <end position="124"/>
    </location>
</feature>
<protein>
    <recommendedName>
        <fullName evidence="1">DUF427 domain-containing protein</fullName>
    </recommendedName>
</protein>
<dbReference type="Gene3D" id="2.170.150.40">
    <property type="entry name" value="Domain of unknown function (DUF427)"/>
    <property type="match status" value="1"/>
</dbReference>
<reference evidence="3" key="1">
    <citation type="submission" date="2015-07" db="EMBL/GenBank/DDBJ databases">
        <authorList>
            <person name="Rodrigo-Torres Lidia"/>
            <person name="Arahal R.David."/>
        </authorList>
    </citation>
    <scope>NUCLEOTIDE SEQUENCE [LARGE SCALE GENOMIC DNA]</scope>
    <source>
        <strain evidence="3">CECT 5112</strain>
    </source>
</reference>
<dbReference type="Proteomes" id="UP000053235">
    <property type="component" value="Unassembled WGS sequence"/>
</dbReference>
<dbReference type="InterPro" id="IPR038694">
    <property type="entry name" value="DUF427_sf"/>
</dbReference>
<dbReference type="Pfam" id="PF04248">
    <property type="entry name" value="NTP_transf_9"/>
    <property type="match status" value="1"/>
</dbReference>
<sequence>MTVDPVLQSPAFVDAIRNPEDPNHLMVIKPVMRKIRVFAGETLLADTTNAIRVMEVGRGVYDPVIYVPEISLQSPFSELSKSTHCPIKGDASYVAIGGDEIGWVYKTPLEMSLQLKNHYAFWPDKVRIVEGN</sequence>
<name>A0A0M6ZTZ3_9HYPH</name>
<organism evidence="2 3">
    <name type="scientific">Roseibium alexandrii</name>
    <dbReference type="NCBI Taxonomy" id="388408"/>
    <lineage>
        <taxon>Bacteria</taxon>
        <taxon>Pseudomonadati</taxon>
        <taxon>Pseudomonadota</taxon>
        <taxon>Alphaproteobacteria</taxon>
        <taxon>Hyphomicrobiales</taxon>
        <taxon>Stappiaceae</taxon>
        <taxon>Roseibium</taxon>
    </lineage>
</organism>
<dbReference type="EMBL" id="CXWD01000003">
    <property type="protein sequence ID" value="CTQ66208.1"/>
    <property type="molecule type" value="Genomic_DNA"/>
</dbReference>
<dbReference type="STRING" id="388408.LAX5112_00909"/>
<dbReference type="RefSeq" id="WP_208981148.1">
    <property type="nucleotide sequence ID" value="NZ_CXWD01000003.1"/>
</dbReference>
<dbReference type="InterPro" id="IPR007361">
    <property type="entry name" value="DUF427"/>
</dbReference>
<gene>
    <name evidence="2" type="ORF">LAX5112_00909</name>
</gene>
<evidence type="ECO:0000313" key="3">
    <source>
        <dbReference type="Proteomes" id="UP000053235"/>
    </source>
</evidence>
<evidence type="ECO:0000259" key="1">
    <source>
        <dbReference type="Pfam" id="PF04248"/>
    </source>
</evidence>